<protein>
    <submittedName>
        <fullName evidence="2">Uncharacterized protein</fullName>
    </submittedName>
</protein>
<dbReference type="RefSeq" id="WP_132029931.1">
    <property type="nucleotide sequence ID" value="NZ_SMAI01000001.1"/>
</dbReference>
<gene>
    <name evidence="2" type="ORF">EDC64_101830</name>
</gene>
<organism evidence="2 3">
    <name type="scientific">Aquabacter spiritensis</name>
    <dbReference type="NCBI Taxonomy" id="933073"/>
    <lineage>
        <taxon>Bacteria</taxon>
        <taxon>Pseudomonadati</taxon>
        <taxon>Pseudomonadota</taxon>
        <taxon>Alphaproteobacteria</taxon>
        <taxon>Hyphomicrobiales</taxon>
        <taxon>Xanthobacteraceae</taxon>
        <taxon>Aquabacter</taxon>
    </lineage>
</organism>
<evidence type="ECO:0000313" key="2">
    <source>
        <dbReference type="EMBL" id="TCT08306.1"/>
    </source>
</evidence>
<name>A0A4R3M5U3_9HYPH</name>
<comment type="caution">
    <text evidence="2">The sequence shown here is derived from an EMBL/GenBank/DDBJ whole genome shotgun (WGS) entry which is preliminary data.</text>
</comment>
<sequence>MKKTFLSLSVFALALSGVPAIANESASATTPRAERIGADKIGQKLGDAGVESRADFKGKLVRAQTPEGHPVMFVFGPENLAGDEDIDFRQDRVRGRLTEAAFSRLEFIDDESIVRGELGDKAVLAFTAEHGWRGVTGPAEASTPDADRLNERLGEVGFEDRESLDGSLLRASSGGQSIFVLMGPQDFSGGGSVALSAKELSDFQSAFENAELIESVTLRRGTIGGQTVVAISGSGIAPDVNTPR</sequence>
<dbReference type="Proteomes" id="UP000294664">
    <property type="component" value="Unassembled WGS sequence"/>
</dbReference>
<proteinExistence type="predicted"/>
<accession>A0A4R3M5U3</accession>
<feature type="signal peptide" evidence="1">
    <location>
        <begin position="1"/>
        <end position="22"/>
    </location>
</feature>
<keyword evidence="3" id="KW-1185">Reference proteome</keyword>
<feature type="chain" id="PRO_5020778358" evidence="1">
    <location>
        <begin position="23"/>
        <end position="244"/>
    </location>
</feature>
<keyword evidence="1" id="KW-0732">Signal</keyword>
<evidence type="ECO:0000313" key="3">
    <source>
        <dbReference type="Proteomes" id="UP000294664"/>
    </source>
</evidence>
<dbReference type="AlphaFoldDB" id="A0A4R3M5U3"/>
<dbReference type="EMBL" id="SMAI01000001">
    <property type="protein sequence ID" value="TCT08306.1"/>
    <property type="molecule type" value="Genomic_DNA"/>
</dbReference>
<evidence type="ECO:0000256" key="1">
    <source>
        <dbReference type="SAM" id="SignalP"/>
    </source>
</evidence>
<reference evidence="2 3" key="1">
    <citation type="submission" date="2019-03" db="EMBL/GenBank/DDBJ databases">
        <title>Genomic Encyclopedia of Type Strains, Phase IV (KMG-IV): sequencing the most valuable type-strain genomes for metagenomic binning, comparative biology and taxonomic classification.</title>
        <authorList>
            <person name="Goeker M."/>
        </authorList>
    </citation>
    <scope>NUCLEOTIDE SEQUENCE [LARGE SCALE GENOMIC DNA]</scope>
    <source>
        <strain evidence="2 3">DSM 9035</strain>
    </source>
</reference>